<dbReference type="KEGG" id="adi:B5T_00754"/>
<dbReference type="PANTHER" id="PTHR43133:SF63">
    <property type="entry name" value="RNA POLYMERASE SIGMA FACTOR FECI-RELATED"/>
    <property type="match status" value="1"/>
</dbReference>
<dbReference type="Pfam" id="PF04542">
    <property type="entry name" value="Sigma70_r2"/>
    <property type="match status" value="1"/>
</dbReference>
<keyword evidence="2" id="KW-0805">Transcription regulation</keyword>
<keyword evidence="8" id="KW-1185">Reference proteome</keyword>
<evidence type="ECO:0000313" key="7">
    <source>
        <dbReference type="EMBL" id="AFT69038.1"/>
    </source>
</evidence>
<dbReference type="NCBIfam" id="TIGR02937">
    <property type="entry name" value="sigma70-ECF"/>
    <property type="match status" value="1"/>
</dbReference>
<dbReference type="eggNOG" id="COG1595">
    <property type="taxonomic scope" value="Bacteria"/>
</dbReference>
<accession>K0C8X8</accession>
<dbReference type="Gene3D" id="1.10.1740.10">
    <property type="match status" value="1"/>
</dbReference>
<dbReference type="OrthoDB" id="9797134at2"/>
<evidence type="ECO:0000313" key="8">
    <source>
        <dbReference type="Proteomes" id="UP000006286"/>
    </source>
</evidence>
<dbReference type="STRING" id="930169.B5T_00754"/>
<dbReference type="InterPro" id="IPR007627">
    <property type="entry name" value="RNA_pol_sigma70_r2"/>
</dbReference>
<dbReference type="PATRIC" id="fig|930169.3.peg.738"/>
<evidence type="ECO:0000256" key="4">
    <source>
        <dbReference type="ARBA" id="ARBA00023163"/>
    </source>
</evidence>
<keyword evidence="3" id="KW-0731">Sigma factor</keyword>
<evidence type="ECO:0000259" key="5">
    <source>
        <dbReference type="Pfam" id="PF04542"/>
    </source>
</evidence>
<dbReference type="InterPro" id="IPR013249">
    <property type="entry name" value="RNA_pol_sigma70_r4_t2"/>
</dbReference>
<evidence type="ECO:0000256" key="2">
    <source>
        <dbReference type="ARBA" id="ARBA00023015"/>
    </source>
</evidence>
<sequence>MSPPSNQSIETVYRDHHRWLQAWLRGRLGCSSQAADIAQDTFVRLLTRQRDGHDRDVREPRAYLRVIAGGLVTDYFRRRSLENAYLETLAALPEPSVISPEEREILLETLHRIDAMLDRMPAGVRQAFILSQLEGLGYRRIAERMGLSERTIKRYMRQAFGQCLALML</sequence>
<dbReference type="InterPro" id="IPR013324">
    <property type="entry name" value="RNA_pol_sigma_r3/r4-like"/>
</dbReference>
<dbReference type="SUPFAM" id="SSF88659">
    <property type="entry name" value="Sigma3 and sigma4 domains of RNA polymerase sigma factors"/>
    <property type="match status" value="1"/>
</dbReference>
<dbReference type="HOGENOM" id="CLU_047691_12_1_6"/>
<dbReference type="GO" id="GO:0006352">
    <property type="term" value="P:DNA-templated transcription initiation"/>
    <property type="evidence" value="ECO:0007669"/>
    <property type="project" value="InterPro"/>
</dbReference>
<dbReference type="Gene3D" id="1.10.10.10">
    <property type="entry name" value="Winged helix-like DNA-binding domain superfamily/Winged helix DNA-binding domain"/>
    <property type="match status" value="1"/>
</dbReference>
<dbReference type="SUPFAM" id="SSF88946">
    <property type="entry name" value="Sigma2 domain of RNA polymerase sigma factors"/>
    <property type="match status" value="1"/>
</dbReference>
<proteinExistence type="inferred from homology"/>
<organism evidence="7 8">
    <name type="scientific">Alcanivorax dieselolei (strain DSM 16502 / CGMCC 1.3690 / MCCC 1A00001 / B-5)</name>
    <name type="common">Alloalcanivorax dieselolei</name>
    <dbReference type="NCBI Taxonomy" id="930169"/>
    <lineage>
        <taxon>Bacteria</taxon>
        <taxon>Pseudomonadati</taxon>
        <taxon>Pseudomonadota</taxon>
        <taxon>Gammaproteobacteria</taxon>
        <taxon>Oceanospirillales</taxon>
        <taxon>Alcanivoracaceae</taxon>
        <taxon>Alloalcanivorax</taxon>
    </lineage>
</organism>
<dbReference type="PANTHER" id="PTHR43133">
    <property type="entry name" value="RNA POLYMERASE ECF-TYPE SIGMA FACTO"/>
    <property type="match status" value="1"/>
</dbReference>
<dbReference type="InterPro" id="IPR039425">
    <property type="entry name" value="RNA_pol_sigma-70-like"/>
</dbReference>
<protein>
    <submittedName>
        <fullName evidence="7">RNA polymerase sigma-70 factor, ECF subfamily</fullName>
    </submittedName>
</protein>
<dbReference type="Proteomes" id="UP000006286">
    <property type="component" value="Chromosome"/>
</dbReference>
<dbReference type="EMBL" id="CP003466">
    <property type="protein sequence ID" value="AFT69038.1"/>
    <property type="molecule type" value="Genomic_DNA"/>
</dbReference>
<evidence type="ECO:0000256" key="1">
    <source>
        <dbReference type="ARBA" id="ARBA00010641"/>
    </source>
</evidence>
<evidence type="ECO:0000259" key="6">
    <source>
        <dbReference type="Pfam" id="PF08281"/>
    </source>
</evidence>
<dbReference type="InterPro" id="IPR036388">
    <property type="entry name" value="WH-like_DNA-bd_sf"/>
</dbReference>
<dbReference type="InterPro" id="IPR013325">
    <property type="entry name" value="RNA_pol_sigma_r2"/>
</dbReference>
<dbReference type="RefSeq" id="WP_014993119.1">
    <property type="nucleotide sequence ID" value="NC_018691.1"/>
</dbReference>
<dbReference type="GO" id="GO:0003677">
    <property type="term" value="F:DNA binding"/>
    <property type="evidence" value="ECO:0007669"/>
    <property type="project" value="InterPro"/>
</dbReference>
<dbReference type="AlphaFoldDB" id="K0C8X8"/>
<feature type="domain" description="RNA polymerase sigma factor 70 region 4 type 2" evidence="6">
    <location>
        <begin position="111"/>
        <end position="162"/>
    </location>
</feature>
<dbReference type="Pfam" id="PF08281">
    <property type="entry name" value="Sigma70_r4_2"/>
    <property type="match status" value="1"/>
</dbReference>
<evidence type="ECO:0000256" key="3">
    <source>
        <dbReference type="ARBA" id="ARBA00023082"/>
    </source>
</evidence>
<gene>
    <name evidence="7" type="primary">fecI16</name>
    <name evidence="7" type="ordered locus">B5T_00754</name>
</gene>
<name>K0C8X8_ALCDB</name>
<feature type="domain" description="RNA polymerase sigma-70 region 2" evidence="5">
    <location>
        <begin position="13"/>
        <end position="80"/>
    </location>
</feature>
<reference evidence="7 8" key="1">
    <citation type="journal article" date="2012" name="J. Bacteriol.">
        <title>Complete genome sequence of Alcanivorax dieselolei type strain B5.</title>
        <authorList>
            <person name="Lai Q."/>
            <person name="Li W."/>
            <person name="Shao Z."/>
        </authorList>
    </citation>
    <scope>NUCLEOTIDE SEQUENCE [LARGE SCALE GENOMIC DNA]</scope>
    <source>
        <strain evidence="8">DSM 16502 / CGMCC 1.3690 / B-5</strain>
    </source>
</reference>
<dbReference type="GO" id="GO:0016987">
    <property type="term" value="F:sigma factor activity"/>
    <property type="evidence" value="ECO:0007669"/>
    <property type="project" value="UniProtKB-KW"/>
</dbReference>
<comment type="similarity">
    <text evidence="1">Belongs to the sigma-70 factor family. ECF subfamily.</text>
</comment>
<keyword evidence="4" id="KW-0804">Transcription</keyword>
<dbReference type="InterPro" id="IPR014284">
    <property type="entry name" value="RNA_pol_sigma-70_dom"/>
</dbReference>